<comment type="caution">
    <text evidence="3">The sequence shown here is derived from an EMBL/GenBank/DDBJ whole genome shotgun (WGS) entry which is preliminary data.</text>
</comment>
<protein>
    <submittedName>
        <fullName evidence="3">Cytosol aminopeptidase</fullName>
    </submittedName>
</protein>
<proteinExistence type="predicted"/>
<keyword evidence="1" id="KW-0812">Transmembrane</keyword>
<gene>
    <name evidence="3" type="ORF">H4Q32_028002</name>
</gene>
<evidence type="ECO:0000313" key="3">
    <source>
        <dbReference type="EMBL" id="KAI2643006.1"/>
    </source>
</evidence>
<keyword evidence="2" id="KW-0732">Signal</keyword>
<sequence>MRCILLIITCLVIAGSVSDSVKSGESVTLRVKTPGLGNMTKVTLQKNCQNRTGDPIILYCSPDEKKRGCSVNESKRFSIKFDRGSFSVTFADARVSDEGSVESLETPEDFPIKGKDTLWKISDVILLAVGIALLTAVVILAFIFVINYIINCQKQKASNITGKLGNASVFVLIL</sequence>
<dbReference type="SUPFAM" id="SSF48726">
    <property type="entry name" value="Immunoglobulin"/>
    <property type="match status" value="1"/>
</dbReference>
<dbReference type="Gene3D" id="2.60.40.10">
    <property type="entry name" value="Immunoglobulins"/>
    <property type="match status" value="1"/>
</dbReference>
<keyword evidence="1" id="KW-1133">Transmembrane helix</keyword>
<keyword evidence="3" id="KW-0645">Protease</keyword>
<name>A0ABQ8KZ42_LABRO</name>
<feature type="transmembrane region" description="Helical" evidence="1">
    <location>
        <begin position="124"/>
        <end position="150"/>
    </location>
</feature>
<feature type="chain" id="PRO_5045555658" evidence="2">
    <location>
        <begin position="19"/>
        <end position="174"/>
    </location>
</feature>
<keyword evidence="1" id="KW-0472">Membrane</keyword>
<evidence type="ECO:0000256" key="2">
    <source>
        <dbReference type="SAM" id="SignalP"/>
    </source>
</evidence>
<feature type="signal peptide" evidence="2">
    <location>
        <begin position="1"/>
        <end position="18"/>
    </location>
</feature>
<evidence type="ECO:0000256" key="1">
    <source>
        <dbReference type="SAM" id="Phobius"/>
    </source>
</evidence>
<keyword evidence="3" id="KW-0031">Aminopeptidase</keyword>
<evidence type="ECO:0000313" key="4">
    <source>
        <dbReference type="Proteomes" id="UP000830375"/>
    </source>
</evidence>
<dbReference type="EMBL" id="JACTAM010002812">
    <property type="protein sequence ID" value="KAI2643006.1"/>
    <property type="molecule type" value="Genomic_DNA"/>
</dbReference>
<keyword evidence="4" id="KW-1185">Reference proteome</keyword>
<reference evidence="3 4" key="1">
    <citation type="submission" date="2022-01" db="EMBL/GenBank/DDBJ databases">
        <title>A high-quality chromosome-level genome assembly of rohu carp, Labeo rohita.</title>
        <authorList>
            <person name="Arick M.A. II"/>
            <person name="Hsu C.-Y."/>
            <person name="Magbanua Z."/>
            <person name="Pechanova O."/>
            <person name="Grover C."/>
            <person name="Miller E."/>
            <person name="Thrash A."/>
            <person name="Ezzel L."/>
            <person name="Alam S."/>
            <person name="Benzie J."/>
            <person name="Hamilton M."/>
            <person name="Karsi A."/>
            <person name="Lawrence M.L."/>
            <person name="Peterson D.G."/>
        </authorList>
    </citation>
    <scope>NUCLEOTIDE SEQUENCE [LARGE SCALE GENOMIC DNA]</scope>
    <source>
        <strain evidence="4">BAU-BD-2019</strain>
        <tissue evidence="3">Blood</tissue>
    </source>
</reference>
<dbReference type="GO" id="GO:0004177">
    <property type="term" value="F:aminopeptidase activity"/>
    <property type="evidence" value="ECO:0007669"/>
    <property type="project" value="UniProtKB-KW"/>
</dbReference>
<dbReference type="InterPro" id="IPR036179">
    <property type="entry name" value="Ig-like_dom_sf"/>
</dbReference>
<dbReference type="InterPro" id="IPR013783">
    <property type="entry name" value="Ig-like_fold"/>
</dbReference>
<dbReference type="Proteomes" id="UP000830375">
    <property type="component" value="Unassembled WGS sequence"/>
</dbReference>
<accession>A0ABQ8KZ42</accession>
<keyword evidence="3" id="KW-0378">Hydrolase</keyword>
<organism evidence="3 4">
    <name type="scientific">Labeo rohita</name>
    <name type="common">Indian major carp</name>
    <name type="synonym">Cyprinus rohita</name>
    <dbReference type="NCBI Taxonomy" id="84645"/>
    <lineage>
        <taxon>Eukaryota</taxon>
        <taxon>Metazoa</taxon>
        <taxon>Chordata</taxon>
        <taxon>Craniata</taxon>
        <taxon>Vertebrata</taxon>
        <taxon>Euteleostomi</taxon>
        <taxon>Actinopterygii</taxon>
        <taxon>Neopterygii</taxon>
        <taxon>Teleostei</taxon>
        <taxon>Ostariophysi</taxon>
        <taxon>Cypriniformes</taxon>
        <taxon>Cyprinidae</taxon>
        <taxon>Labeoninae</taxon>
        <taxon>Labeonini</taxon>
        <taxon>Labeo</taxon>
    </lineage>
</organism>